<dbReference type="GO" id="GO:0043565">
    <property type="term" value="F:sequence-specific DNA binding"/>
    <property type="evidence" value="ECO:0007669"/>
    <property type="project" value="UniProtKB-UniRule"/>
</dbReference>
<evidence type="ECO:0000259" key="7">
    <source>
        <dbReference type="PROSITE" id="PS50950"/>
    </source>
</evidence>
<evidence type="ECO:0000256" key="1">
    <source>
        <dbReference type="ARBA" id="ARBA00022723"/>
    </source>
</evidence>
<keyword evidence="6" id="KW-0804">Transcription</keyword>
<accession>A0A8D0D4G2</accession>
<dbReference type="Pfam" id="PF05485">
    <property type="entry name" value="THAP"/>
    <property type="match status" value="1"/>
</dbReference>
<evidence type="ECO:0000256" key="4">
    <source>
        <dbReference type="ARBA" id="ARBA00023125"/>
    </source>
</evidence>
<comment type="subcellular location">
    <subcellularLocation>
        <location evidence="6">Nucleus</location>
        <location evidence="6">Nucleoplasm</location>
    </subcellularLocation>
</comment>
<dbReference type="PANTHER" id="PTHR46600:SF11">
    <property type="entry name" value="THAP DOMAIN-CONTAINING PROTEIN 10"/>
    <property type="match status" value="1"/>
</dbReference>
<keyword evidence="1" id="KW-0479">Metal-binding</keyword>
<dbReference type="SMART" id="SM00980">
    <property type="entry name" value="THAP"/>
    <property type="match status" value="1"/>
</dbReference>
<comment type="similarity">
    <text evidence="6">Belongs to the THAP1 family.</text>
</comment>
<evidence type="ECO:0000256" key="5">
    <source>
        <dbReference type="PROSITE-ProRule" id="PRU00309"/>
    </source>
</evidence>
<name>A0A8D0D4G2_SANLU</name>
<keyword evidence="3" id="KW-0862">Zinc</keyword>
<keyword evidence="6" id="KW-0175">Coiled coil</keyword>
<sequence length="146" mass="16371">MAEETETNRSRGGSYCISPGCSNELYRAKAAGVTIHFHKLPLTRKPVLNSWLAALKLASPPAAPRFRVCNEHFLVTDYLESCNFDSTGSLVRVKSNRLKPEAIPSMIDFSVRHYRPVPHAIKITHFHVYLICCTVAYIPSQVLPCQ</sequence>
<feature type="domain" description="THAP-type" evidence="7">
    <location>
        <begin position="12"/>
        <end position="107"/>
    </location>
</feature>
<dbReference type="PANTHER" id="PTHR46600">
    <property type="entry name" value="THAP DOMAIN-CONTAINING"/>
    <property type="match status" value="1"/>
</dbReference>
<dbReference type="Ensembl" id="ENSSLUT00000039075.1">
    <property type="protein sequence ID" value="ENSSLUP00000037916.1"/>
    <property type="gene ID" value="ENSSLUG00000016904.1"/>
</dbReference>
<reference evidence="8" key="2">
    <citation type="submission" date="2025-09" db="UniProtKB">
        <authorList>
            <consortium name="Ensembl"/>
        </authorList>
    </citation>
    <scope>IDENTIFICATION</scope>
</reference>
<keyword evidence="6" id="KW-0805">Transcription regulation</keyword>
<dbReference type="Proteomes" id="UP000694568">
    <property type="component" value="Unplaced"/>
</dbReference>
<dbReference type="GO" id="GO:0008270">
    <property type="term" value="F:zinc ion binding"/>
    <property type="evidence" value="ECO:0007669"/>
    <property type="project" value="UniProtKB-KW"/>
</dbReference>
<evidence type="ECO:0000256" key="3">
    <source>
        <dbReference type="ARBA" id="ARBA00022833"/>
    </source>
</evidence>
<proteinExistence type="inferred from homology"/>
<protein>
    <recommendedName>
        <fullName evidence="6">THAP domain-containing protein 1</fullName>
    </recommendedName>
</protein>
<dbReference type="InterPro" id="IPR026516">
    <property type="entry name" value="THAP1/10"/>
</dbReference>
<dbReference type="GO" id="GO:0001935">
    <property type="term" value="P:endothelial cell proliferation"/>
    <property type="evidence" value="ECO:0007669"/>
    <property type="project" value="UniProtKB-UniRule"/>
</dbReference>
<keyword evidence="4 5" id="KW-0238">DNA-binding</keyword>
<evidence type="ECO:0000313" key="9">
    <source>
        <dbReference type="Proteomes" id="UP000694568"/>
    </source>
</evidence>
<dbReference type="InterPro" id="IPR006612">
    <property type="entry name" value="THAP_Znf"/>
</dbReference>
<keyword evidence="2 5" id="KW-0863">Zinc-finger</keyword>
<evidence type="ECO:0000256" key="6">
    <source>
        <dbReference type="RuleBase" id="RU369073"/>
    </source>
</evidence>
<dbReference type="GO" id="GO:0003700">
    <property type="term" value="F:DNA-binding transcription factor activity"/>
    <property type="evidence" value="ECO:0007669"/>
    <property type="project" value="UniProtKB-UniRule"/>
</dbReference>
<dbReference type="PROSITE" id="PS50950">
    <property type="entry name" value="ZF_THAP"/>
    <property type="match status" value="1"/>
</dbReference>
<dbReference type="SUPFAM" id="SSF57716">
    <property type="entry name" value="Glucocorticoid receptor-like (DNA-binding domain)"/>
    <property type="match status" value="1"/>
</dbReference>
<organism evidence="8 9">
    <name type="scientific">Sander lucioperca</name>
    <name type="common">Pike-perch</name>
    <name type="synonym">Perca lucioperca</name>
    <dbReference type="NCBI Taxonomy" id="283035"/>
    <lineage>
        <taxon>Eukaryota</taxon>
        <taxon>Metazoa</taxon>
        <taxon>Chordata</taxon>
        <taxon>Craniata</taxon>
        <taxon>Vertebrata</taxon>
        <taxon>Euteleostomi</taxon>
        <taxon>Actinopterygii</taxon>
        <taxon>Neopterygii</taxon>
        <taxon>Teleostei</taxon>
        <taxon>Neoteleostei</taxon>
        <taxon>Acanthomorphata</taxon>
        <taxon>Eupercaria</taxon>
        <taxon>Perciformes</taxon>
        <taxon>Percoidei</taxon>
        <taxon>Percidae</taxon>
        <taxon>Luciopercinae</taxon>
        <taxon>Sander</taxon>
    </lineage>
</organism>
<comment type="function">
    <text evidence="6">DNA-binding transcription regulator that regulates endothelial cell proliferation and G1/S cell-cycle progression. Specifically binds the 5'-[AT]NTNN[GT]GGCA[AGT]-3' core DNA sequence and acts by modulating expression of pRB-E2F cell-cycle target genes.</text>
</comment>
<dbReference type="AlphaFoldDB" id="A0A8D0D4G2"/>
<keyword evidence="9" id="KW-1185">Reference proteome</keyword>
<keyword evidence="6" id="KW-0131">Cell cycle</keyword>
<reference evidence="8" key="1">
    <citation type="submission" date="2025-08" db="UniProtKB">
        <authorList>
            <consortium name="Ensembl"/>
        </authorList>
    </citation>
    <scope>IDENTIFICATION</scope>
</reference>
<dbReference type="GeneTree" id="ENSGT00940000177604"/>
<evidence type="ECO:0000256" key="2">
    <source>
        <dbReference type="ARBA" id="ARBA00022771"/>
    </source>
</evidence>
<keyword evidence="6" id="KW-0539">Nucleus</keyword>
<dbReference type="GO" id="GO:0005654">
    <property type="term" value="C:nucleoplasm"/>
    <property type="evidence" value="ECO:0007669"/>
    <property type="project" value="UniProtKB-SubCell"/>
</dbReference>
<evidence type="ECO:0000313" key="8">
    <source>
        <dbReference type="Ensembl" id="ENSSLUP00000037916.1"/>
    </source>
</evidence>